<dbReference type="GO" id="GO:0004713">
    <property type="term" value="F:protein tyrosine kinase activity"/>
    <property type="evidence" value="ECO:0007669"/>
    <property type="project" value="TreeGrafter"/>
</dbReference>
<dbReference type="RefSeq" id="WP_213371970.1">
    <property type="nucleotide sequence ID" value="NZ_QTKX01000003.1"/>
</dbReference>
<evidence type="ECO:0000256" key="2">
    <source>
        <dbReference type="ARBA" id="ARBA00006683"/>
    </source>
</evidence>
<keyword evidence="4 8" id="KW-0812">Transmembrane</keyword>
<reference evidence="11 12" key="1">
    <citation type="journal article" date="2021" name="Microorganisms">
        <title>Bacterial Dimethylsulfoniopropionate Biosynthesis in the East China Sea.</title>
        <authorList>
            <person name="Liu J."/>
            <person name="Zhang Y."/>
            <person name="Liu J."/>
            <person name="Zhong H."/>
            <person name="Williams B.T."/>
            <person name="Zheng Y."/>
            <person name="Curson A.R.J."/>
            <person name="Sun C."/>
            <person name="Sun H."/>
            <person name="Song D."/>
            <person name="Wagner Mackenzie B."/>
            <person name="Bermejo Martinez A."/>
            <person name="Todd J.D."/>
            <person name="Zhang X.H."/>
        </authorList>
    </citation>
    <scope>NUCLEOTIDE SEQUENCE [LARGE SCALE GENOMIC DNA]</scope>
    <source>
        <strain evidence="11 12">ESS08</strain>
    </source>
</reference>
<dbReference type="AlphaFoldDB" id="A0A944CNW4"/>
<keyword evidence="6 8" id="KW-0472">Membrane</keyword>
<evidence type="ECO:0000256" key="1">
    <source>
        <dbReference type="ARBA" id="ARBA00004651"/>
    </source>
</evidence>
<comment type="similarity">
    <text evidence="2">Belongs to the CpsC/CapA family.</text>
</comment>
<evidence type="ECO:0000256" key="5">
    <source>
        <dbReference type="ARBA" id="ARBA00022989"/>
    </source>
</evidence>
<feature type="domain" description="Polysaccharide chain length determinant N-terminal" evidence="9">
    <location>
        <begin position="7"/>
        <end position="95"/>
    </location>
</feature>
<dbReference type="Proteomes" id="UP000761411">
    <property type="component" value="Unassembled WGS sequence"/>
</dbReference>
<evidence type="ECO:0000259" key="10">
    <source>
        <dbReference type="Pfam" id="PF13807"/>
    </source>
</evidence>
<proteinExistence type="inferred from homology"/>
<dbReference type="InterPro" id="IPR050445">
    <property type="entry name" value="Bact_polysacc_biosynth/exp"/>
</dbReference>
<evidence type="ECO:0000313" key="11">
    <source>
        <dbReference type="EMBL" id="MBS8266564.1"/>
    </source>
</evidence>
<dbReference type="Pfam" id="PF13807">
    <property type="entry name" value="GNVR"/>
    <property type="match status" value="1"/>
</dbReference>
<dbReference type="Pfam" id="PF02706">
    <property type="entry name" value="Wzz"/>
    <property type="match status" value="1"/>
</dbReference>
<organism evidence="11 12">
    <name type="scientific">Mesobacillus boroniphilus</name>
    <dbReference type="NCBI Taxonomy" id="308892"/>
    <lineage>
        <taxon>Bacteria</taxon>
        <taxon>Bacillati</taxon>
        <taxon>Bacillota</taxon>
        <taxon>Bacilli</taxon>
        <taxon>Bacillales</taxon>
        <taxon>Bacillaceae</taxon>
        <taxon>Mesobacillus</taxon>
    </lineage>
</organism>
<feature type="transmembrane region" description="Helical" evidence="8">
    <location>
        <begin position="17"/>
        <end position="40"/>
    </location>
</feature>
<dbReference type="InterPro" id="IPR003856">
    <property type="entry name" value="LPS_length_determ_N"/>
</dbReference>
<name>A0A944CNW4_9BACI</name>
<evidence type="ECO:0000256" key="6">
    <source>
        <dbReference type="ARBA" id="ARBA00023136"/>
    </source>
</evidence>
<keyword evidence="5 8" id="KW-1133">Transmembrane helix</keyword>
<dbReference type="PANTHER" id="PTHR32309:SF13">
    <property type="entry name" value="FERRIC ENTEROBACTIN TRANSPORT PROTEIN FEPE"/>
    <property type="match status" value="1"/>
</dbReference>
<dbReference type="PANTHER" id="PTHR32309">
    <property type="entry name" value="TYROSINE-PROTEIN KINASE"/>
    <property type="match status" value="1"/>
</dbReference>
<evidence type="ECO:0000259" key="9">
    <source>
        <dbReference type="Pfam" id="PF02706"/>
    </source>
</evidence>
<sequence>MEDKLILKGAFSIIRKWLWLIISLTISAGLIAGIISFFILNPIYESSSQFLVNQNNPGANQEYTENDIRTNVELINTYKVILQSSRILDQVATELKLKMSNEVLGKKIDVSSAESSQVVTVAVTDTDPQLAVDIANTTVRIFQNEISELMNIDNVRVLSEAKLSPKPEPIGPNKLLNIFVAMLLGALTGTGIAFLWEYIDTRIKSEEDIAEKLHIPVIGVISHVDETEESKRRMTSKKKQGVMLDGTS</sequence>
<protein>
    <submittedName>
        <fullName evidence="11">Capsular biosynthesis protein</fullName>
    </submittedName>
</protein>
<evidence type="ECO:0000256" key="3">
    <source>
        <dbReference type="ARBA" id="ARBA00022475"/>
    </source>
</evidence>
<feature type="region of interest" description="Disordered" evidence="7">
    <location>
        <begin position="229"/>
        <end position="248"/>
    </location>
</feature>
<comment type="caution">
    <text evidence="11">The sequence shown here is derived from an EMBL/GenBank/DDBJ whole genome shotgun (WGS) entry which is preliminary data.</text>
</comment>
<comment type="subcellular location">
    <subcellularLocation>
        <location evidence="1">Cell membrane</location>
        <topology evidence="1">Multi-pass membrane protein</topology>
    </subcellularLocation>
</comment>
<accession>A0A944CNW4</accession>
<feature type="transmembrane region" description="Helical" evidence="8">
    <location>
        <begin position="175"/>
        <end position="196"/>
    </location>
</feature>
<dbReference type="EMBL" id="QTKX01000003">
    <property type="protein sequence ID" value="MBS8266564.1"/>
    <property type="molecule type" value="Genomic_DNA"/>
</dbReference>
<evidence type="ECO:0000256" key="4">
    <source>
        <dbReference type="ARBA" id="ARBA00022692"/>
    </source>
</evidence>
<evidence type="ECO:0000256" key="8">
    <source>
        <dbReference type="SAM" id="Phobius"/>
    </source>
</evidence>
<evidence type="ECO:0000256" key="7">
    <source>
        <dbReference type="SAM" id="MobiDB-lite"/>
    </source>
</evidence>
<feature type="domain" description="Tyrosine-protein kinase G-rich" evidence="10">
    <location>
        <begin position="143"/>
        <end position="195"/>
    </location>
</feature>
<dbReference type="GO" id="GO:0005886">
    <property type="term" value="C:plasma membrane"/>
    <property type="evidence" value="ECO:0007669"/>
    <property type="project" value="UniProtKB-SubCell"/>
</dbReference>
<keyword evidence="12" id="KW-1185">Reference proteome</keyword>
<evidence type="ECO:0000313" key="12">
    <source>
        <dbReference type="Proteomes" id="UP000761411"/>
    </source>
</evidence>
<gene>
    <name evidence="11" type="ORF">DYI25_19255</name>
</gene>
<dbReference type="InterPro" id="IPR032807">
    <property type="entry name" value="GNVR"/>
</dbReference>
<keyword evidence="3" id="KW-1003">Cell membrane</keyword>